<dbReference type="Pfam" id="PF22607">
    <property type="entry name" value="FAD_binding-like"/>
    <property type="match status" value="1"/>
</dbReference>
<evidence type="ECO:0000259" key="1">
    <source>
        <dbReference type="Pfam" id="PF22607"/>
    </source>
</evidence>
<keyword evidence="3" id="KW-1185">Reference proteome</keyword>
<sequence>MFSEIKSRKRALIIGGSLGGLFAGSMLQQVGWEIDIFERSTNDLDSRGGGIVLQPEVVELIRRSGIEKYWDNLGVHSENRIFYRANGDVEHIQYAPQMQTSWSLIYTLMRSTVGNEHYHKNRVLSGIEFPAENRVTAVFEDGSRETGDLLIGADGNNSSVRNLMWSEIPEYAGYIAWRGLVPENEMPERAMLDLHGNFAFAGNHGSHILGYLVPGADNDLRPGHRLYNWVWYRVVDDFQREEIMTGTDGISRHYSVPEGLLSPKWQAQIYRDAEDLLPPGFRDVVMATKQPFAQAIRDLAVDSMVKGRVILLGDAASIPRPHTAASTSKAAGNALALSQALKDGSENIDDALISWNAEQVYRGKFLHKTGMSIGNRLLFGRA</sequence>
<dbReference type="PRINTS" id="PR00420">
    <property type="entry name" value="RNGMNOXGNASE"/>
</dbReference>
<reference evidence="2 3" key="1">
    <citation type="submission" date="2024-01" db="EMBL/GenBank/DDBJ databases">
        <title>AV1 has a protective and therapeutic effect against plant viruses.</title>
        <authorList>
            <person name="Wang F."/>
        </authorList>
    </citation>
    <scope>NUCLEOTIDE SEQUENCE [LARGE SCALE GENOMIC DNA]</scope>
    <source>
        <strain evidence="2 3">AV1</strain>
    </source>
</reference>
<dbReference type="SUPFAM" id="SSF51905">
    <property type="entry name" value="FAD/NAD(P)-binding domain"/>
    <property type="match status" value="1"/>
</dbReference>
<evidence type="ECO:0000313" key="3">
    <source>
        <dbReference type="Proteomes" id="UP001330482"/>
    </source>
</evidence>
<dbReference type="Gene3D" id="3.50.50.60">
    <property type="entry name" value="FAD/NAD(P)-binding domain"/>
    <property type="match status" value="2"/>
</dbReference>
<proteinExistence type="predicted"/>
<dbReference type="RefSeq" id="WP_326469280.1">
    <property type="nucleotide sequence ID" value="NZ_CP142124.1"/>
</dbReference>
<name>A0ABZ1DH34_9ENTR</name>
<accession>A0ABZ1DH34</accession>
<gene>
    <name evidence="2" type="ORF">VPX56_00660</name>
</gene>
<evidence type="ECO:0000313" key="2">
    <source>
        <dbReference type="EMBL" id="WRW31682.1"/>
    </source>
</evidence>
<dbReference type="SUPFAM" id="SSF54373">
    <property type="entry name" value="FAD-linked reductases, C-terminal domain"/>
    <property type="match status" value="1"/>
</dbReference>
<organism evidence="2 3">
    <name type="scientific">Enterobacter wuhouensis</name>
    <dbReference type="NCBI Taxonomy" id="2529381"/>
    <lineage>
        <taxon>Bacteria</taxon>
        <taxon>Pseudomonadati</taxon>
        <taxon>Pseudomonadota</taxon>
        <taxon>Gammaproteobacteria</taxon>
        <taxon>Enterobacterales</taxon>
        <taxon>Enterobacteriaceae</taxon>
        <taxon>Enterobacter</taxon>
    </lineage>
</organism>
<feature type="domain" description="2,6-dihydroxypyridine 3-monooxygenase substrate binding" evidence="1">
    <location>
        <begin position="171"/>
        <end position="298"/>
    </location>
</feature>
<dbReference type="PANTHER" id="PTHR47469:SF2">
    <property type="entry name" value="OS06G0597600 PROTEIN"/>
    <property type="match status" value="1"/>
</dbReference>
<dbReference type="EMBL" id="CP142124">
    <property type="protein sequence ID" value="WRW31682.1"/>
    <property type="molecule type" value="Genomic_DNA"/>
</dbReference>
<dbReference type="NCBIfam" id="NF005566">
    <property type="entry name" value="PRK07236.1"/>
    <property type="match status" value="1"/>
</dbReference>
<dbReference type="InterPro" id="IPR053212">
    <property type="entry name" value="DHP_3-monooxygenase"/>
</dbReference>
<dbReference type="Proteomes" id="UP001330482">
    <property type="component" value="Chromosome"/>
</dbReference>
<dbReference type="InterPro" id="IPR036188">
    <property type="entry name" value="FAD/NAD-bd_sf"/>
</dbReference>
<dbReference type="InterPro" id="IPR054707">
    <property type="entry name" value="DhpH_subs-bd"/>
</dbReference>
<dbReference type="PANTHER" id="PTHR47469">
    <property type="entry name" value="MONOOXYGENASE-LIKE"/>
    <property type="match status" value="1"/>
</dbReference>
<protein>
    <submittedName>
        <fullName evidence="2">FAD binding domain-containing protein</fullName>
    </submittedName>
</protein>